<dbReference type="InterPro" id="IPR009057">
    <property type="entry name" value="Homeodomain-like_sf"/>
</dbReference>
<dbReference type="PROSITE" id="PS50531">
    <property type="entry name" value="HTH_IS21"/>
    <property type="match status" value="1"/>
</dbReference>
<evidence type="ECO:0000313" key="7">
    <source>
        <dbReference type="EMBL" id="WRP18157.1"/>
    </source>
</evidence>
<organism evidence="7 8">
    <name type="scientific">Carboxydichorda subterranea</name>
    <dbReference type="NCBI Taxonomy" id="3109565"/>
    <lineage>
        <taxon>Bacteria</taxon>
        <taxon>Bacillati</taxon>
        <taxon>Bacillota</taxon>
        <taxon>Limnochordia</taxon>
        <taxon>Limnochordales</taxon>
        <taxon>Geochordaceae</taxon>
        <taxon>Carboxydichorda</taxon>
    </lineage>
</organism>
<dbReference type="InterPro" id="IPR001584">
    <property type="entry name" value="Integrase_cat-core"/>
</dbReference>
<dbReference type="PANTHER" id="PTHR35004">
    <property type="entry name" value="TRANSPOSASE RV3428C-RELATED"/>
    <property type="match status" value="1"/>
</dbReference>
<feature type="domain" description="Integrase catalytic" evidence="6">
    <location>
        <begin position="104"/>
        <end position="278"/>
    </location>
</feature>
<dbReference type="InterPro" id="IPR054353">
    <property type="entry name" value="IstA-like_C"/>
</dbReference>
<evidence type="ECO:0000259" key="5">
    <source>
        <dbReference type="PROSITE" id="PS50531"/>
    </source>
</evidence>
<evidence type="ECO:0000313" key="8">
    <source>
        <dbReference type="Proteomes" id="UP001332192"/>
    </source>
</evidence>
<reference evidence="7 8" key="1">
    <citation type="journal article" date="2024" name="Front. Microbiol.">
        <title>Novel thermophilic genera Geochorda gen. nov. and Carboxydochorda gen. nov. from the deep terrestrial subsurface reveal the ecophysiological diversity in the class Limnochordia.</title>
        <authorList>
            <person name="Karnachuk O.V."/>
            <person name="Lukina A.P."/>
            <person name="Avakyan M.R."/>
            <person name="Kadnikov V.V."/>
            <person name="Begmatov S."/>
            <person name="Beletsky A.V."/>
            <person name="Vlasova K.G."/>
            <person name="Novikov A.A."/>
            <person name="Shcherbakova V.A."/>
            <person name="Mardanov A.V."/>
            <person name="Ravin N.V."/>
        </authorList>
    </citation>
    <scope>NUCLEOTIDE SEQUENCE [LARGE SCALE GENOMIC DNA]</scope>
    <source>
        <strain evidence="7 8">L945</strain>
    </source>
</reference>
<keyword evidence="2" id="KW-0815">Transposition</keyword>
<evidence type="ECO:0000256" key="2">
    <source>
        <dbReference type="ARBA" id="ARBA00022578"/>
    </source>
</evidence>
<keyword evidence="3" id="KW-0238">DNA-binding</keyword>
<evidence type="ECO:0000256" key="4">
    <source>
        <dbReference type="ARBA" id="ARBA00023172"/>
    </source>
</evidence>
<dbReference type="InterPro" id="IPR012337">
    <property type="entry name" value="RNaseH-like_sf"/>
</dbReference>
<dbReference type="Proteomes" id="UP001332192">
    <property type="component" value="Chromosome"/>
</dbReference>
<name>A0ABZ1C1F9_9FIRM</name>
<dbReference type="EMBL" id="CP141615">
    <property type="protein sequence ID" value="WRP18157.1"/>
    <property type="molecule type" value="Genomic_DNA"/>
</dbReference>
<dbReference type="SUPFAM" id="SSF53098">
    <property type="entry name" value="Ribonuclease H-like"/>
    <property type="match status" value="1"/>
</dbReference>
<evidence type="ECO:0000259" key="6">
    <source>
        <dbReference type="PROSITE" id="PS50994"/>
    </source>
</evidence>
<dbReference type="NCBIfam" id="NF033546">
    <property type="entry name" value="transpos_IS21"/>
    <property type="match status" value="1"/>
</dbReference>
<keyword evidence="8" id="KW-1185">Reference proteome</keyword>
<dbReference type="RefSeq" id="WP_324717428.1">
    <property type="nucleotide sequence ID" value="NZ_CP141615.1"/>
</dbReference>
<gene>
    <name evidence="7" type="primary">istA</name>
    <name evidence="7" type="ORF">U7230_03890</name>
</gene>
<accession>A0ABZ1C1F9</accession>
<feature type="domain" description="HTH IS21-type" evidence="5">
    <location>
        <begin position="1"/>
        <end position="59"/>
    </location>
</feature>
<evidence type="ECO:0000256" key="1">
    <source>
        <dbReference type="ARBA" id="ARBA00009277"/>
    </source>
</evidence>
<proteinExistence type="inferred from homology"/>
<dbReference type="Gene3D" id="3.30.420.10">
    <property type="entry name" value="Ribonuclease H-like superfamily/Ribonuclease H"/>
    <property type="match status" value="1"/>
</dbReference>
<keyword evidence="4" id="KW-0233">DNA recombination</keyword>
<comment type="similarity">
    <text evidence="1">Belongs to the transposase IS21/IS408/IS1162 family.</text>
</comment>
<dbReference type="PROSITE" id="PS50994">
    <property type="entry name" value="INTEGRASE"/>
    <property type="match status" value="1"/>
</dbReference>
<sequence length="482" mass="55513">MRHLRDEGLKKVQVAERLGIHRDSVAKYWEGPTLPAEPPRYRQRARKIDRYAEYITARLARWPELTAERLYQEIRQQGYTGSRRSVRRFVAAIRPHPVREYKPIETLPGEQAQVDWGHFGTLVVEGARVRLYAFILTLAWSRVIYVEFITSLSMATLAGCLHRAFQYIGGVPRTLLFDNAKTVVAERVGGVVRYQRELLHLAALYGFAPRACWAHDPESKGKVESMVKYVRRGFFYGREFTDLADLNRQVRSWMDQVANARTHATTGAVPWDRLAQEAPHLKPLEVSAPQGILEQRKATRTNLISIEGNRYSVPARFARRPVSYRRFEDRIEILEDGQVVDRIELVPGRGRVMIRDDHDPQHQARRQPAHPLQARFEALAPSARTYLEGLSRSRSGHLREQMERIVTLAESCPSDVLEQAMQRAIHFEAYGYGILKRLVERLQKAPSSLPQPAKPAAQGHVVLPYRVEVERRDLTYYQEVAR</sequence>
<protein>
    <submittedName>
        <fullName evidence="7">IS21 family transposase</fullName>
    </submittedName>
</protein>
<dbReference type="InterPro" id="IPR036397">
    <property type="entry name" value="RNaseH_sf"/>
</dbReference>
<evidence type="ECO:0000256" key="3">
    <source>
        <dbReference type="ARBA" id="ARBA00023125"/>
    </source>
</evidence>
<dbReference type="PANTHER" id="PTHR35004:SF6">
    <property type="entry name" value="TRANSPOSASE"/>
    <property type="match status" value="1"/>
</dbReference>
<dbReference type="SUPFAM" id="SSF46689">
    <property type="entry name" value="Homeodomain-like"/>
    <property type="match status" value="1"/>
</dbReference>
<dbReference type="InterPro" id="IPR017894">
    <property type="entry name" value="HTH_IS21_transposase_type"/>
</dbReference>
<dbReference type="Pfam" id="PF22483">
    <property type="entry name" value="Mu-transpos_C_2"/>
    <property type="match status" value="1"/>
</dbReference>